<dbReference type="Proteomes" id="UP000269396">
    <property type="component" value="Unassembled WGS sequence"/>
</dbReference>
<accession>A0A183PXT3</accession>
<dbReference type="AlphaFoldDB" id="A0A183PXT3"/>
<evidence type="ECO:0000313" key="1">
    <source>
        <dbReference type="EMBL" id="VDP79073.1"/>
    </source>
</evidence>
<evidence type="ECO:0000313" key="2">
    <source>
        <dbReference type="Proteomes" id="UP000269396"/>
    </source>
</evidence>
<proteinExistence type="predicted"/>
<name>A0A183PXT3_9TREM</name>
<sequence length="224" mass="25069">MEIHGIRHQIFVISYARLLAAQLSIQVPQSCFSSSTSSSDSFTRLNYGSTELVNYLHEIFINYIPPMFTPSNKHIVIDENEMKPQQTTTSTSPSKLSLPKDNDPTITSMKKIIFNNPSLNDDDNGLTIKEICLNESFLKMCTNILESLSKPEKFKDSSGIDNGAFQLIYDSSFECSCIRIEVVERVDRFTHLGTLISPCGLVCDEISARIQKARLAFANCVILA</sequence>
<reference evidence="1 2" key="1">
    <citation type="submission" date="2018-11" db="EMBL/GenBank/DDBJ databases">
        <authorList>
            <consortium name="Pathogen Informatics"/>
        </authorList>
    </citation>
    <scope>NUCLEOTIDE SEQUENCE [LARGE SCALE GENOMIC DNA]</scope>
    <source>
        <strain>Denwood</strain>
        <strain evidence="2">Zambia</strain>
    </source>
</reference>
<keyword evidence="2" id="KW-1185">Reference proteome</keyword>
<gene>
    <name evidence="1" type="ORF">SMTD_LOCUS19169</name>
</gene>
<protein>
    <submittedName>
        <fullName evidence="1">Uncharacterized protein</fullName>
    </submittedName>
</protein>
<dbReference type="EMBL" id="UZAL01041805">
    <property type="protein sequence ID" value="VDP79073.1"/>
    <property type="molecule type" value="Genomic_DNA"/>
</dbReference>
<organism evidence="1 2">
    <name type="scientific">Schistosoma mattheei</name>
    <dbReference type="NCBI Taxonomy" id="31246"/>
    <lineage>
        <taxon>Eukaryota</taxon>
        <taxon>Metazoa</taxon>
        <taxon>Spiralia</taxon>
        <taxon>Lophotrochozoa</taxon>
        <taxon>Platyhelminthes</taxon>
        <taxon>Trematoda</taxon>
        <taxon>Digenea</taxon>
        <taxon>Strigeidida</taxon>
        <taxon>Schistosomatoidea</taxon>
        <taxon>Schistosomatidae</taxon>
        <taxon>Schistosoma</taxon>
    </lineage>
</organism>